<reference evidence="1" key="1">
    <citation type="submission" date="2020-08" db="EMBL/GenBank/DDBJ databases">
        <title>Multicomponent nature underlies the extraordinary mechanical properties of spider dragline silk.</title>
        <authorList>
            <person name="Kono N."/>
            <person name="Nakamura H."/>
            <person name="Mori M."/>
            <person name="Yoshida Y."/>
            <person name="Ohtoshi R."/>
            <person name="Malay A.D."/>
            <person name="Moran D.A.P."/>
            <person name="Tomita M."/>
            <person name="Numata K."/>
            <person name="Arakawa K."/>
        </authorList>
    </citation>
    <scope>NUCLEOTIDE SEQUENCE</scope>
</reference>
<sequence length="85" mass="9376">MFLRSQPIYNSDFGQAERFGLDTELCIKCRVRKGNEFICTFRGSSPLLKHLISFPGKPAAVKRGKGSVITPNRTLMSVKAAGESN</sequence>
<accession>A0A8X6NYG0</accession>
<name>A0A8X6NYG0_NEPPI</name>
<keyword evidence="2" id="KW-1185">Reference proteome</keyword>
<dbReference type="Proteomes" id="UP000887013">
    <property type="component" value="Unassembled WGS sequence"/>
</dbReference>
<proteinExistence type="predicted"/>
<organism evidence="1 2">
    <name type="scientific">Nephila pilipes</name>
    <name type="common">Giant wood spider</name>
    <name type="synonym">Nephila maculata</name>
    <dbReference type="NCBI Taxonomy" id="299642"/>
    <lineage>
        <taxon>Eukaryota</taxon>
        <taxon>Metazoa</taxon>
        <taxon>Ecdysozoa</taxon>
        <taxon>Arthropoda</taxon>
        <taxon>Chelicerata</taxon>
        <taxon>Arachnida</taxon>
        <taxon>Araneae</taxon>
        <taxon>Araneomorphae</taxon>
        <taxon>Entelegynae</taxon>
        <taxon>Araneoidea</taxon>
        <taxon>Nephilidae</taxon>
        <taxon>Nephila</taxon>
    </lineage>
</organism>
<comment type="caution">
    <text evidence="1">The sequence shown here is derived from an EMBL/GenBank/DDBJ whole genome shotgun (WGS) entry which is preliminary data.</text>
</comment>
<gene>
    <name evidence="1" type="ORF">NPIL_43731</name>
</gene>
<dbReference type="EMBL" id="BMAW01109482">
    <property type="protein sequence ID" value="GFT38619.1"/>
    <property type="molecule type" value="Genomic_DNA"/>
</dbReference>
<protein>
    <submittedName>
        <fullName evidence="1">Uncharacterized protein</fullName>
    </submittedName>
</protein>
<evidence type="ECO:0000313" key="1">
    <source>
        <dbReference type="EMBL" id="GFT38619.1"/>
    </source>
</evidence>
<dbReference type="AlphaFoldDB" id="A0A8X6NYG0"/>
<evidence type="ECO:0000313" key="2">
    <source>
        <dbReference type="Proteomes" id="UP000887013"/>
    </source>
</evidence>